<evidence type="ECO:0000256" key="5">
    <source>
        <dbReference type="ARBA" id="ARBA00022679"/>
    </source>
</evidence>
<dbReference type="GO" id="GO:0000155">
    <property type="term" value="F:phosphorelay sensor kinase activity"/>
    <property type="evidence" value="ECO:0007669"/>
    <property type="project" value="InterPro"/>
</dbReference>
<evidence type="ECO:0000256" key="3">
    <source>
        <dbReference type="ARBA" id="ARBA00012438"/>
    </source>
</evidence>
<dbReference type="SUPFAM" id="SSF55874">
    <property type="entry name" value="ATPase domain of HSP90 chaperone/DNA topoisomerase II/histidine kinase"/>
    <property type="match status" value="1"/>
</dbReference>
<dbReference type="SUPFAM" id="SSF47384">
    <property type="entry name" value="Homodimeric domain of signal transducing histidine kinase"/>
    <property type="match status" value="1"/>
</dbReference>
<evidence type="ECO:0000313" key="10">
    <source>
        <dbReference type="EMBL" id="GII95029.1"/>
    </source>
</evidence>
<dbReference type="GO" id="GO:0005886">
    <property type="term" value="C:plasma membrane"/>
    <property type="evidence" value="ECO:0007669"/>
    <property type="project" value="UniProtKB-SubCell"/>
</dbReference>
<dbReference type="Pfam" id="PF02518">
    <property type="entry name" value="HATPase_c"/>
    <property type="match status" value="1"/>
</dbReference>
<name>A0A919VED9_9ACTN</name>
<comment type="caution">
    <text evidence="10">The sequence shown here is derived from an EMBL/GenBank/DDBJ whole genome shotgun (WGS) entry which is preliminary data.</text>
</comment>
<dbReference type="InterPro" id="IPR004358">
    <property type="entry name" value="Sig_transdc_His_kin-like_C"/>
</dbReference>
<keyword evidence="5" id="KW-0808">Transferase</keyword>
<dbReference type="Gene3D" id="1.10.287.130">
    <property type="match status" value="1"/>
</dbReference>
<proteinExistence type="predicted"/>
<dbReference type="InterPro" id="IPR036890">
    <property type="entry name" value="HATPase_C_sf"/>
</dbReference>
<dbReference type="CDD" id="cd00075">
    <property type="entry name" value="HATPase"/>
    <property type="match status" value="1"/>
</dbReference>
<dbReference type="InterPro" id="IPR036097">
    <property type="entry name" value="HisK_dim/P_sf"/>
</dbReference>
<comment type="subcellular location">
    <subcellularLocation>
        <location evidence="2">Cell membrane</location>
    </subcellularLocation>
</comment>
<evidence type="ECO:0000259" key="9">
    <source>
        <dbReference type="PROSITE" id="PS50109"/>
    </source>
</evidence>
<dbReference type="SMART" id="SM00387">
    <property type="entry name" value="HATPase_c"/>
    <property type="match status" value="1"/>
</dbReference>
<keyword evidence="6" id="KW-0418">Kinase</keyword>
<feature type="transmembrane region" description="Helical" evidence="8">
    <location>
        <begin position="54"/>
        <end position="71"/>
    </location>
</feature>
<reference evidence="10" key="1">
    <citation type="submission" date="2021-01" db="EMBL/GenBank/DDBJ databases">
        <title>Whole genome shotgun sequence of Sinosporangium siamense NBRC 109515.</title>
        <authorList>
            <person name="Komaki H."/>
            <person name="Tamura T."/>
        </authorList>
    </citation>
    <scope>NUCLEOTIDE SEQUENCE</scope>
    <source>
        <strain evidence="10">NBRC 109515</strain>
    </source>
</reference>
<dbReference type="EC" id="2.7.13.3" evidence="3"/>
<feature type="transmembrane region" description="Helical" evidence="8">
    <location>
        <begin position="29"/>
        <end position="48"/>
    </location>
</feature>
<dbReference type="InterPro" id="IPR050736">
    <property type="entry name" value="Sensor_HK_Regulatory"/>
</dbReference>
<evidence type="ECO:0000256" key="4">
    <source>
        <dbReference type="ARBA" id="ARBA00022553"/>
    </source>
</evidence>
<feature type="domain" description="Histidine kinase" evidence="9">
    <location>
        <begin position="98"/>
        <end position="313"/>
    </location>
</feature>
<evidence type="ECO:0000256" key="8">
    <source>
        <dbReference type="SAM" id="Phobius"/>
    </source>
</evidence>
<dbReference type="Proteomes" id="UP000606172">
    <property type="component" value="Unassembled WGS sequence"/>
</dbReference>
<dbReference type="Gene3D" id="3.30.565.10">
    <property type="entry name" value="Histidine kinase-like ATPase, C-terminal domain"/>
    <property type="match status" value="1"/>
</dbReference>
<organism evidence="10 11">
    <name type="scientific">Sinosporangium siamense</name>
    <dbReference type="NCBI Taxonomy" id="1367973"/>
    <lineage>
        <taxon>Bacteria</taxon>
        <taxon>Bacillati</taxon>
        <taxon>Actinomycetota</taxon>
        <taxon>Actinomycetes</taxon>
        <taxon>Streptosporangiales</taxon>
        <taxon>Streptosporangiaceae</taxon>
        <taxon>Sinosporangium</taxon>
    </lineage>
</organism>
<protein>
    <recommendedName>
        <fullName evidence="3">histidine kinase</fullName>
        <ecNumber evidence="3">2.7.13.3</ecNumber>
    </recommendedName>
</protein>
<evidence type="ECO:0000313" key="11">
    <source>
        <dbReference type="Proteomes" id="UP000606172"/>
    </source>
</evidence>
<keyword evidence="4" id="KW-0597">Phosphoprotein</keyword>
<dbReference type="PANTHER" id="PTHR43711">
    <property type="entry name" value="TWO-COMPONENT HISTIDINE KINASE"/>
    <property type="match status" value="1"/>
</dbReference>
<gene>
    <name evidence="10" type="ORF">Ssi02_52600</name>
</gene>
<dbReference type="InterPro" id="IPR003594">
    <property type="entry name" value="HATPase_dom"/>
</dbReference>
<keyword evidence="8" id="KW-0812">Transmembrane</keyword>
<evidence type="ECO:0000256" key="2">
    <source>
        <dbReference type="ARBA" id="ARBA00004236"/>
    </source>
</evidence>
<dbReference type="PRINTS" id="PR00344">
    <property type="entry name" value="BCTRLSENSOR"/>
</dbReference>
<dbReference type="PROSITE" id="PS50109">
    <property type="entry name" value="HIS_KIN"/>
    <property type="match status" value="1"/>
</dbReference>
<keyword evidence="8" id="KW-0472">Membrane</keyword>
<dbReference type="CDD" id="cd00082">
    <property type="entry name" value="HisKA"/>
    <property type="match status" value="1"/>
</dbReference>
<comment type="catalytic activity">
    <reaction evidence="1">
        <text>ATP + protein L-histidine = ADP + protein N-phospho-L-histidine.</text>
        <dbReference type="EC" id="2.7.13.3"/>
    </reaction>
</comment>
<evidence type="ECO:0000256" key="6">
    <source>
        <dbReference type="ARBA" id="ARBA00022777"/>
    </source>
</evidence>
<evidence type="ECO:0000256" key="7">
    <source>
        <dbReference type="ARBA" id="ARBA00023012"/>
    </source>
</evidence>
<dbReference type="SMART" id="SM00388">
    <property type="entry name" value="HisKA"/>
    <property type="match status" value="1"/>
</dbReference>
<sequence>MGNAFRCVTLPEVAESRSWATRVLGLPDAVLYFLLGVGGAVVLALALLDLIGSAVAVSGVLLGSLLAVLGGRRASADERAESNRLATLVERRAEQVTALSHELRTPLSMIKGASDLLLEGGPGPLTSTQTTFLRTIDFQCAQVIHLCESLLVQAKIESGLFTPAVETVDMSALTRDVVVAMRPLCATRDQRITLDTPQVSPEVQADPRLMVQAVTNLLSNAGRFTSVGGRIAVRVAVIDTGIAIYVTDDGAGMTRERRRELFRPFVSRGPLGDGTGLGLVITKTIVELHGGAILVDTAAMHGTTILLTLPFEGP</sequence>
<dbReference type="InterPro" id="IPR005467">
    <property type="entry name" value="His_kinase_dom"/>
</dbReference>
<evidence type="ECO:0000256" key="1">
    <source>
        <dbReference type="ARBA" id="ARBA00000085"/>
    </source>
</evidence>
<dbReference type="EMBL" id="BOOW01000032">
    <property type="protein sequence ID" value="GII95029.1"/>
    <property type="molecule type" value="Genomic_DNA"/>
</dbReference>
<keyword evidence="11" id="KW-1185">Reference proteome</keyword>
<dbReference type="Pfam" id="PF00512">
    <property type="entry name" value="HisKA"/>
    <property type="match status" value="1"/>
</dbReference>
<accession>A0A919VED9</accession>
<dbReference type="AlphaFoldDB" id="A0A919VED9"/>
<dbReference type="InterPro" id="IPR003661">
    <property type="entry name" value="HisK_dim/P_dom"/>
</dbReference>
<keyword evidence="8" id="KW-1133">Transmembrane helix</keyword>
<keyword evidence="7" id="KW-0902">Two-component regulatory system</keyword>
<dbReference type="PANTHER" id="PTHR43711:SF1">
    <property type="entry name" value="HISTIDINE KINASE 1"/>
    <property type="match status" value="1"/>
</dbReference>